<dbReference type="Proteomes" id="UP000249590">
    <property type="component" value="Unassembled WGS sequence"/>
</dbReference>
<gene>
    <name evidence="2" type="ORF">DLJ53_17730</name>
</gene>
<dbReference type="AlphaFoldDB" id="A0A8B2NN26"/>
<name>A0A8B2NN26_9HYPH</name>
<evidence type="ECO:0000313" key="3">
    <source>
        <dbReference type="Proteomes" id="UP000249590"/>
    </source>
</evidence>
<proteinExistence type="predicted"/>
<keyword evidence="3" id="KW-1185">Reference proteome</keyword>
<organism evidence="2 3">
    <name type="scientific">Acuticoccus sediminis</name>
    <dbReference type="NCBI Taxonomy" id="2184697"/>
    <lineage>
        <taxon>Bacteria</taxon>
        <taxon>Pseudomonadati</taxon>
        <taxon>Pseudomonadota</taxon>
        <taxon>Alphaproteobacteria</taxon>
        <taxon>Hyphomicrobiales</taxon>
        <taxon>Amorphaceae</taxon>
        <taxon>Acuticoccus</taxon>
    </lineage>
</organism>
<dbReference type="EMBL" id="QHHQ01000003">
    <property type="protein sequence ID" value="RAI01057.1"/>
    <property type="molecule type" value="Genomic_DNA"/>
</dbReference>
<protein>
    <submittedName>
        <fullName evidence="2">Uncharacterized protein</fullName>
    </submittedName>
</protein>
<feature type="signal peptide" evidence="1">
    <location>
        <begin position="1"/>
        <end position="20"/>
    </location>
</feature>
<evidence type="ECO:0000256" key="1">
    <source>
        <dbReference type="SAM" id="SignalP"/>
    </source>
</evidence>
<comment type="caution">
    <text evidence="2">The sequence shown here is derived from an EMBL/GenBank/DDBJ whole genome shotgun (WGS) entry which is preliminary data.</text>
</comment>
<keyword evidence="1" id="KW-0732">Signal</keyword>
<feature type="chain" id="PRO_5032517391" evidence="1">
    <location>
        <begin position="21"/>
        <end position="268"/>
    </location>
</feature>
<sequence length="268" mass="27225">MSILLVSTLAALVLAGCVGGAGTEGSAFSESCAAPSSIGDRDDNLSIFGNACASVVEFSEGGETWRIQTFRKGSGPLFVVPHDDENAALATAAAALQKYGGTVTVVETGGRRFNGRIDPNRNFDGGRLSCGKPGRSPQFVAAMVPGGRPIIALHTNSRGSAGTGGSGTISINSATPGATAFPASGPLASEDAMVILASTRGADAHRGLVERLNKAGVNVMVETVDLSKTDCSLSHYAAANGITYANVEAAHGDSATQKAILDIVMREL</sequence>
<accession>A0A8B2NN26</accession>
<reference evidence="2 3" key="1">
    <citation type="submission" date="2018-05" db="EMBL/GenBank/DDBJ databases">
        <title>Acuticoccus sediminis sp. nov., isolated from deep-sea sediment of Indian Ocean.</title>
        <authorList>
            <person name="Liu X."/>
            <person name="Lai Q."/>
            <person name="Du Y."/>
            <person name="Sun F."/>
            <person name="Zhang X."/>
            <person name="Wang S."/>
            <person name="Shao Z."/>
        </authorList>
    </citation>
    <scope>NUCLEOTIDE SEQUENCE [LARGE SCALE GENOMIC DNA]</scope>
    <source>
        <strain evidence="2 3">PTG4-2</strain>
    </source>
</reference>
<evidence type="ECO:0000313" key="2">
    <source>
        <dbReference type="EMBL" id="RAI01057.1"/>
    </source>
</evidence>